<evidence type="ECO:0000256" key="2">
    <source>
        <dbReference type="ARBA" id="ARBA00023002"/>
    </source>
</evidence>
<evidence type="ECO:0000313" key="4">
    <source>
        <dbReference type="Proteomes" id="UP000236664"/>
    </source>
</evidence>
<dbReference type="Pfam" id="PF00106">
    <property type="entry name" value="adh_short"/>
    <property type="match status" value="1"/>
</dbReference>
<dbReference type="PANTHER" id="PTHR42760">
    <property type="entry name" value="SHORT-CHAIN DEHYDROGENASES/REDUCTASES FAMILY MEMBER"/>
    <property type="match status" value="1"/>
</dbReference>
<proteinExistence type="inferred from homology"/>
<keyword evidence="2" id="KW-0560">Oxidoreductase</keyword>
<sequence length="311" mass="33919">MATTNLQPDTMKSVYPTIDASTTLQQSAKGKVVMITGAGRGIGQAIAIAFAQASAAKLILTALEESELEESRQKVQEIKPDIQVFARALDVRSNADVDTFVSEAAAWAGNRIDVLCCNAGISPPLVPIASGDPDRWWMGLEVNLKGVYLFSRHVLSIMLAQRAGHIIITASRAATRADDKMSSYQISKLAAARLCECIHKENHEMGIRCFSIHPGGIVTRLLTDLETKETEPWAPEAVKMIRPNLREEISLPGNSCVLLASGQMDFLSGRYVDMTISFDDIFREQKAIEDHDLFKIGIGLNWSSSGGVVPF</sequence>
<dbReference type="Proteomes" id="UP000236664">
    <property type="component" value="Unassembled WGS sequence"/>
</dbReference>
<dbReference type="Gene3D" id="3.40.50.720">
    <property type="entry name" value="NAD(P)-binding Rossmann-like Domain"/>
    <property type="match status" value="1"/>
</dbReference>
<dbReference type="PRINTS" id="PR00081">
    <property type="entry name" value="GDHRDH"/>
</dbReference>
<accession>A0A2K0W8L8</accession>
<dbReference type="PANTHER" id="PTHR42760:SF37">
    <property type="entry name" value="CLAVALDEHYDE DEHYDROGENASE"/>
    <property type="match status" value="1"/>
</dbReference>
<dbReference type="CDD" id="cd05233">
    <property type="entry name" value="SDR_c"/>
    <property type="match status" value="1"/>
</dbReference>
<dbReference type="SUPFAM" id="SSF51735">
    <property type="entry name" value="NAD(P)-binding Rossmann-fold domains"/>
    <property type="match status" value="1"/>
</dbReference>
<evidence type="ECO:0000256" key="1">
    <source>
        <dbReference type="ARBA" id="ARBA00006484"/>
    </source>
</evidence>
<name>A0A2K0W8L8_GIBNY</name>
<evidence type="ECO:0000313" key="3">
    <source>
        <dbReference type="EMBL" id="PNP78594.1"/>
    </source>
</evidence>
<comment type="similarity">
    <text evidence="1">Belongs to the short-chain dehydrogenases/reductases (SDR) family.</text>
</comment>
<dbReference type="STRING" id="42673.A0A2K0W8L8"/>
<gene>
    <name evidence="3" type="ORF">FNYG_08073</name>
</gene>
<protein>
    <submittedName>
        <fullName evidence="3">Uncharacterized protein</fullName>
    </submittedName>
</protein>
<dbReference type="InterPro" id="IPR036291">
    <property type="entry name" value="NAD(P)-bd_dom_sf"/>
</dbReference>
<comment type="caution">
    <text evidence="3">The sequence shown here is derived from an EMBL/GenBank/DDBJ whole genome shotgun (WGS) entry which is preliminary data.</text>
</comment>
<dbReference type="OrthoDB" id="1933717at2759"/>
<dbReference type="EMBL" id="MTQA01000101">
    <property type="protein sequence ID" value="PNP78594.1"/>
    <property type="molecule type" value="Genomic_DNA"/>
</dbReference>
<dbReference type="GO" id="GO:0016616">
    <property type="term" value="F:oxidoreductase activity, acting on the CH-OH group of donors, NAD or NADP as acceptor"/>
    <property type="evidence" value="ECO:0007669"/>
    <property type="project" value="TreeGrafter"/>
</dbReference>
<organism evidence="3 4">
    <name type="scientific">Gibberella nygamai</name>
    <name type="common">Bean root rot disease fungus</name>
    <name type="synonym">Fusarium nygamai</name>
    <dbReference type="NCBI Taxonomy" id="42673"/>
    <lineage>
        <taxon>Eukaryota</taxon>
        <taxon>Fungi</taxon>
        <taxon>Dikarya</taxon>
        <taxon>Ascomycota</taxon>
        <taxon>Pezizomycotina</taxon>
        <taxon>Sordariomycetes</taxon>
        <taxon>Hypocreomycetidae</taxon>
        <taxon>Hypocreales</taxon>
        <taxon>Nectriaceae</taxon>
        <taxon>Fusarium</taxon>
        <taxon>Fusarium fujikuroi species complex</taxon>
    </lineage>
</organism>
<reference evidence="3 4" key="1">
    <citation type="submission" date="2017-06" db="EMBL/GenBank/DDBJ databases">
        <title>Genome of Fusarium nygamai isolate CS10214.</title>
        <authorList>
            <person name="Gardiner D.M."/>
            <person name="Obanor F."/>
            <person name="Kazan K."/>
        </authorList>
    </citation>
    <scope>NUCLEOTIDE SEQUENCE [LARGE SCALE GENOMIC DNA]</scope>
    <source>
        <strain evidence="3 4">CS10214</strain>
    </source>
</reference>
<dbReference type="InterPro" id="IPR002347">
    <property type="entry name" value="SDR_fam"/>
</dbReference>
<dbReference type="AlphaFoldDB" id="A0A2K0W8L8"/>
<keyword evidence="4" id="KW-1185">Reference proteome</keyword>